<dbReference type="Proteomes" id="UP000799754">
    <property type="component" value="Unassembled WGS sequence"/>
</dbReference>
<proteinExistence type="predicted"/>
<dbReference type="EMBL" id="MU006703">
    <property type="protein sequence ID" value="KAF2632224.1"/>
    <property type="molecule type" value="Genomic_DNA"/>
</dbReference>
<reference evidence="1" key="1">
    <citation type="journal article" date="2020" name="Stud. Mycol.">
        <title>101 Dothideomycetes genomes: a test case for predicting lifestyles and emergence of pathogens.</title>
        <authorList>
            <person name="Haridas S."/>
            <person name="Albert R."/>
            <person name="Binder M."/>
            <person name="Bloem J."/>
            <person name="Labutti K."/>
            <person name="Salamov A."/>
            <person name="Andreopoulos B."/>
            <person name="Baker S."/>
            <person name="Barry K."/>
            <person name="Bills G."/>
            <person name="Bluhm B."/>
            <person name="Cannon C."/>
            <person name="Castanera R."/>
            <person name="Culley D."/>
            <person name="Daum C."/>
            <person name="Ezra D."/>
            <person name="Gonzalez J."/>
            <person name="Henrissat B."/>
            <person name="Kuo A."/>
            <person name="Liang C."/>
            <person name="Lipzen A."/>
            <person name="Lutzoni F."/>
            <person name="Magnuson J."/>
            <person name="Mondo S."/>
            <person name="Nolan M."/>
            <person name="Ohm R."/>
            <person name="Pangilinan J."/>
            <person name="Park H.-J."/>
            <person name="Ramirez L."/>
            <person name="Alfaro M."/>
            <person name="Sun H."/>
            <person name="Tritt A."/>
            <person name="Yoshinaga Y."/>
            <person name="Zwiers L.-H."/>
            <person name="Turgeon B."/>
            <person name="Goodwin S."/>
            <person name="Spatafora J."/>
            <person name="Crous P."/>
            <person name="Grigoriev I."/>
        </authorList>
    </citation>
    <scope>NUCLEOTIDE SEQUENCE</scope>
    <source>
        <strain evidence="1">CBS 525.71</strain>
    </source>
</reference>
<organism evidence="1 2">
    <name type="scientific">Macroventuria anomochaeta</name>
    <dbReference type="NCBI Taxonomy" id="301207"/>
    <lineage>
        <taxon>Eukaryota</taxon>
        <taxon>Fungi</taxon>
        <taxon>Dikarya</taxon>
        <taxon>Ascomycota</taxon>
        <taxon>Pezizomycotina</taxon>
        <taxon>Dothideomycetes</taxon>
        <taxon>Pleosporomycetidae</taxon>
        <taxon>Pleosporales</taxon>
        <taxon>Pleosporineae</taxon>
        <taxon>Didymellaceae</taxon>
        <taxon>Macroventuria</taxon>
    </lineage>
</organism>
<keyword evidence="2" id="KW-1185">Reference proteome</keyword>
<evidence type="ECO:0000313" key="2">
    <source>
        <dbReference type="Proteomes" id="UP000799754"/>
    </source>
</evidence>
<protein>
    <submittedName>
        <fullName evidence="1">Uncharacterized protein</fullName>
    </submittedName>
</protein>
<evidence type="ECO:0000313" key="1">
    <source>
        <dbReference type="EMBL" id="KAF2632224.1"/>
    </source>
</evidence>
<name>A0ACB6SDV8_9PLEO</name>
<comment type="caution">
    <text evidence="1">The sequence shown here is derived from an EMBL/GenBank/DDBJ whole genome shotgun (WGS) entry which is preliminary data.</text>
</comment>
<gene>
    <name evidence="1" type="ORF">BU25DRAFT_144460</name>
</gene>
<accession>A0ACB6SDV8</accession>
<sequence>MPGCRNLKGLPGERSRFSYGQRLDDQAPQLPNCREEGDTYHQYEHSSTRYTMYGTDIPHPVTNSLGSLEQACNVTFVQSVSVFGNMNYDSPSADAWQSHHQTFQPIQGGPAALADPETPQRQHPQVQAPIRGSQPIDGIGHQDSFSVQPSHTQTALDLDWQYTAQDDIESMEAPGQDGIQLAEDWGESMQHHGWCNNESIDFVDTADTISEMSLNLDDFAGQTDAATPDLKTLASNPIDSVGRNIQPWSPYAPNDHGWQQCQQNVNLLVNHIESATTSRSTYTAGTLESSYVFINTPGISTMSSISQHTQDMVDSGLTLRPNQEVSLDPETEFDDGDLDQIILGLSYRIEPPPGGINGSVSNPGMANQSLLPVQSTSFLQPTPGNSVYDYAASTTASTPSAPDTIQCRVCGKEYSGKFRVGNLARHKRYKHNGAVVLGCLDRSCNKVFKRQDARLKHVRKHHPELASDPVPRPEQRKGPNTLIQHQFDQNYELNNVGSRFEQTSRAGQAQEGRPSRGATPRTSSF</sequence>